<dbReference type="EMBL" id="ASXJ01000052">
    <property type="protein sequence ID" value="ERM02928.1"/>
    <property type="molecule type" value="Genomic_DNA"/>
</dbReference>
<dbReference type="PATRIC" id="fig|1337887.3.peg.1092"/>
<dbReference type="SUPFAM" id="SSF53474">
    <property type="entry name" value="alpha/beta-Hydrolases"/>
    <property type="match status" value="1"/>
</dbReference>
<proteinExistence type="predicted"/>
<accession>U4VCZ7</accession>
<dbReference type="InterPro" id="IPR005152">
    <property type="entry name" value="Lipase_secreted"/>
</dbReference>
<comment type="caution">
    <text evidence="2">The sequence shown here is derived from an EMBL/GenBank/DDBJ whole genome shotgun (WGS) entry which is preliminary data.</text>
</comment>
<organism evidence="2 3">
    <name type="scientific">Brucella intermedia 229E</name>
    <dbReference type="NCBI Taxonomy" id="1337887"/>
    <lineage>
        <taxon>Bacteria</taxon>
        <taxon>Pseudomonadati</taxon>
        <taxon>Pseudomonadota</taxon>
        <taxon>Alphaproteobacteria</taxon>
        <taxon>Hyphomicrobiales</taxon>
        <taxon>Brucellaceae</taxon>
        <taxon>Brucella/Ochrobactrum group</taxon>
        <taxon>Brucella</taxon>
    </lineage>
</organism>
<evidence type="ECO:0000256" key="1">
    <source>
        <dbReference type="SAM" id="SignalP"/>
    </source>
</evidence>
<sequence>MDSFLKKKVLGFAVTALTVIGASTTSFADVDVPPFYAAVMEMKAEGKLGQIVSKEKISTPIEGAEAWRIAYISSDLNDRKTISTGLLIAPVGEAPKDGRPVISWAHGTTGTAQNCGPPSQVVNPAAPLNLYFLPNGNASTDYGVPAIETFIKAGYVVVATDYQGLGGGGKHQYTVAATNGRDAINAIRAAGDLKEVGAGKNALIYGWSQGGGTTIAAASSDDYINQTGTAFDGIELVGFVAMAPQDIAAAAPKGEITEATSAAMLRGLVSSFSSNVFDFTHFAQNMWATQSAFPEKLKLTDIFTEDGAKLVDEVMMNKCIHVASDTLNYAVGDKFSAMLKATPTNTKAWQMPCWQVVFPMPSPSPPLSLFIGAQKIPLFPPRLWVNSTVNKSAKWAVTSRVYNCRASRTISARLRLQNRCICLGLLIVSPVNLRLMAVSINKSEAGPIWFIRSS</sequence>
<evidence type="ECO:0000313" key="3">
    <source>
        <dbReference type="Proteomes" id="UP000016842"/>
    </source>
</evidence>
<dbReference type="Pfam" id="PF03583">
    <property type="entry name" value="LIP"/>
    <property type="match status" value="1"/>
</dbReference>
<dbReference type="Proteomes" id="UP000016842">
    <property type="component" value="Unassembled WGS sequence"/>
</dbReference>
<dbReference type="InterPro" id="IPR029058">
    <property type="entry name" value="AB_hydrolase_fold"/>
</dbReference>
<keyword evidence="1" id="KW-0732">Signal</keyword>
<name>U4VCZ7_9HYPH</name>
<gene>
    <name evidence="2" type="ORF">Q644_14200</name>
</gene>
<dbReference type="AlphaFoldDB" id="U4VCZ7"/>
<feature type="signal peptide" evidence="1">
    <location>
        <begin position="1"/>
        <end position="28"/>
    </location>
</feature>
<dbReference type="PANTHER" id="PTHR34853:SF1">
    <property type="entry name" value="LIPASE 5"/>
    <property type="match status" value="1"/>
</dbReference>
<protein>
    <submittedName>
        <fullName evidence="2">Lipase</fullName>
    </submittedName>
</protein>
<dbReference type="PANTHER" id="PTHR34853">
    <property type="match status" value="1"/>
</dbReference>
<dbReference type="GO" id="GO:0004806">
    <property type="term" value="F:triacylglycerol lipase activity"/>
    <property type="evidence" value="ECO:0007669"/>
    <property type="project" value="InterPro"/>
</dbReference>
<evidence type="ECO:0000313" key="2">
    <source>
        <dbReference type="EMBL" id="ERM02928.1"/>
    </source>
</evidence>
<feature type="chain" id="PRO_5004657222" evidence="1">
    <location>
        <begin position="29"/>
        <end position="454"/>
    </location>
</feature>
<dbReference type="GO" id="GO:0016042">
    <property type="term" value="P:lipid catabolic process"/>
    <property type="evidence" value="ECO:0007669"/>
    <property type="project" value="InterPro"/>
</dbReference>
<dbReference type="Gene3D" id="3.40.50.1820">
    <property type="entry name" value="alpha/beta hydrolase"/>
    <property type="match status" value="1"/>
</dbReference>
<reference evidence="2 3" key="1">
    <citation type="journal article" date="2014" name="FEMS Microbiol. Lett.">
        <title>Genome sequencing analysis reveals virulence-related gene content of Ochrobactrum intermedium strain 229E, a urease-positive strain isolated from the human gastric niche.</title>
        <authorList>
            <person name="Kulkarni G.J."/>
            <person name="Shetty S."/>
            <person name="Dharne M.S."/>
            <person name="Shouche Y.S."/>
        </authorList>
    </citation>
    <scope>NUCLEOTIDE SEQUENCE [LARGE SCALE GENOMIC DNA]</scope>
    <source>
        <strain evidence="2 3">229E</strain>
    </source>
</reference>